<dbReference type="Proteomes" id="UP000829291">
    <property type="component" value="Chromosome 3"/>
</dbReference>
<protein>
    <submittedName>
        <fullName evidence="7">Nuclear pore complex protein Nup214 isoform X1</fullName>
    </submittedName>
</protein>
<sequence>MPGDVCTERLPPVRASAHSSATSGKRYKTVLHSQPSSCPSYPTFDVFILIDWLMEFQFKQSTHWKISDGFSSIPVACSLIAVDGKRGLIYTACDHKIIVLKSGHSLDKEWRKEFVMPAKVTCLAFNCNCSYLAVVFDSPTAYIYNAASVVQQQLELLREIKLSSSYNVHILDLRWNPCISGMLCTVTSDHSIGSFNISSDKNSSVLTILEKLEKLDVLCVAWSPKGKQLVVGSKNGSLLQLKPDLKAARIIAGPDPSIGSVIALLWISSYQFCAAYLDPQDSRINVLIIDAPKGESQGIFTCYEDITYSVPDVEGKEGSPPRYYFEHIAEWGLIIAASSTSSEIAVLGSLDNGTTWQQWQLVDSGRAQLPLVRTNETFPVGLAVDRTSVNKLPWGGEGSTLPHPVPILHIFGTSGQLCSFHMVNLMPGIPPVCSPPTETLPLYSEPHPSLAPTEISFNLDGRVTSTPRPKQIEPIMDRPTSAVTTNVSPKTSEVSIPQPQTELFVTKPPIEKIEVSSKVDTSLVPRKELKETEKVSIDSNVCVLTYEEVCNDFEKELSSRRETQSVDIGSPGERTQLIEKSENMQRFLTDLQETTTSLTSDINYLKALLLQTFAWLEETKSKCSSKASSNPQNRGNNNKLKELQNLVYYIQSQLEQAARALDYEWFEHVNKEKNKMKVPRLDFVHQIMLQHSQSIAKVENLIQAQVKKWKTLTRRDITSSLNKSLADMSLSSSVNNKAPSGAIEYKCKAIAQRNCSFTCEKQRTLRNLLNQTTIKIIKAATPSEIQDRLEATISSLAMQSPPKEVQRRKNVLIEKLMREDALPAPPPIPAAKSPLASLDQIVANIGSVGIQPNLNLQNKAPALIGTPASTLPIKTSQVGVKPSSTQNKSTASISLPSIKVPQVDGKARIAATLVASQTPSTAQSVQSKPTSAALFGTPPTPHTPQKPITGIPSGMKSVTISEVSPFTSSASRSSVLPLLPPALMPTTITAINKPFSKIDTLPFNSVIAKTEAQPTSTTISTSTTTPIVVSTSIQTIPQSSVSFMSTVQTPASQASTYPITLKTSNSSVTTQRALTTTTSVNVTTSQIASFSFATKPASNTPFSFASKSVASPTSSTAQSLDLSVMGLDLQTSNTSIKNVTSTTTVAAGGFFGSVGTSSPGSIFGGTSTILKDKPANPIFGNPPGSSLFGGVSAGSNIISSFSESATPGALKLPVFGNSPTGLTAPIFGGSAANPLKSVSGETPAVSTATSGFENSANLPSASVFGNVSTTSDTPSIFGGNSTEFSSAPTLGGTTSPPASIFGKANNSPIKPPIFAGDSVNSSTPSVFGRPPDAESFTFGGIPANSTPLPAFGSGPTISTSPSMFGGAISNPQTASIFGGTAPTPSTSSVFGTVTPSNQSIFGGAPVIPTPTTNIGSTSPTLTATAPAFSQTATFGAKPAFGSTFGASKPIFGGGFANTAFSGATQPTTAFGGFGTPSPLGANSGSIGSSSMQKVFGESSGSSTFENLATQEGGLTFGNLAQKQQEPAAPPPFSGGSSFQSWR</sequence>
<evidence type="ECO:0000256" key="2">
    <source>
        <dbReference type="ARBA" id="ARBA00022448"/>
    </source>
</evidence>
<proteinExistence type="predicted"/>
<feature type="compositionally biased region" description="Polar residues" evidence="4">
    <location>
        <begin position="919"/>
        <end position="930"/>
    </location>
</feature>
<feature type="region of interest" description="Disordered" evidence="4">
    <location>
        <begin position="1481"/>
        <end position="1542"/>
    </location>
</feature>
<feature type="region of interest" description="Disordered" evidence="4">
    <location>
        <begin position="1274"/>
        <end position="1340"/>
    </location>
</feature>
<evidence type="ECO:0000259" key="5">
    <source>
        <dbReference type="Pfam" id="PF16755"/>
    </source>
</evidence>
<dbReference type="PANTHER" id="PTHR23193">
    <property type="entry name" value="NUCLEAR PORE COMPLEX PROTEIN NUP"/>
    <property type="match status" value="1"/>
</dbReference>
<dbReference type="SUPFAM" id="SSF117289">
    <property type="entry name" value="Nucleoporin domain"/>
    <property type="match status" value="1"/>
</dbReference>
<keyword evidence="3" id="KW-0539">Nucleus</keyword>
<dbReference type="InterPro" id="IPR026054">
    <property type="entry name" value="Nucleoporin"/>
</dbReference>
<keyword evidence="2" id="KW-0813">Transport</keyword>
<dbReference type="GeneID" id="107226516"/>
<evidence type="ECO:0000313" key="7">
    <source>
        <dbReference type="RefSeq" id="XP_046591449.1"/>
    </source>
</evidence>
<dbReference type="PANTHER" id="PTHR23193:SF46">
    <property type="entry name" value="NUCLEAR PORE COMPLEX PROTEIN NUP214"/>
    <property type="match status" value="1"/>
</dbReference>
<gene>
    <name evidence="7" type="primary">LOC107226516</name>
</gene>
<reference evidence="7" key="1">
    <citation type="submission" date="2025-08" db="UniProtKB">
        <authorList>
            <consortium name="RefSeq"/>
        </authorList>
    </citation>
    <scope>IDENTIFICATION</scope>
    <source>
        <tissue evidence="7">Thorax and Abdomen</tissue>
    </source>
</reference>
<evidence type="ECO:0000256" key="1">
    <source>
        <dbReference type="ARBA" id="ARBA00004123"/>
    </source>
</evidence>
<dbReference type="SMART" id="SM00320">
    <property type="entry name" value="WD40"/>
    <property type="match status" value="3"/>
</dbReference>
<dbReference type="Gene3D" id="2.130.10.10">
    <property type="entry name" value="YVTN repeat-like/Quinoprotein amine dehydrogenase"/>
    <property type="match status" value="1"/>
</dbReference>
<dbReference type="RefSeq" id="XP_046591449.1">
    <property type="nucleotide sequence ID" value="XM_046735493.1"/>
</dbReference>
<organism evidence="6 7">
    <name type="scientific">Neodiprion lecontei</name>
    <name type="common">Redheaded pine sawfly</name>
    <dbReference type="NCBI Taxonomy" id="441921"/>
    <lineage>
        <taxon>Eukaryota</taxon>
        <taxon>Metazoa</taxon>
        <taxon>Ecdysozoa</taxon>
        <taxon>Arthropoda</taxon>
        <taxon>Hexapoda</taxon>
        <taxon>Insecta</taxon>
        <taxon>Pterygota</taxon>
        <taxon>Neoptera</taxon>
        <taxon>Endopterygota</taxon>
        <taxon>Hymenoptera</taxon>
        <taxon>Tenthredinoidea</taxon>
        <taxon>Diprionidae</taxon>
        <taxon>Diprioninae</taxon>
        <taxon>Neodiprion</taxon>
    </lineage>
</organism>
<dbReference type="InterPro" id="IPR001680">
    <property type="entry name" value="WD40_rpt"/>
</dbReference>
<evidence type="ECO:0000256" key="4">
    <source>
        <dbReference type="SAM" id="MobiDB-lite"/>
    </source>
</evidence>
<feature type="compositionally biased region" description="Polar residues" evidence="4">
    <location>
        <begin position="1274"/>
        <end position="1297"/>
    </location>
</feature>
<feature type="compositionally biased region" description="Polar residues" evidence="4">
    <location>
        <begin position="1481"/>
        <end position="1509"/>
    </location>
</feature>
<feature type="compositionally biased region" description="Low complexity" evidence="4">
    <location>
        <begin position="1533"/>
        <end position="1542"/>
    </location>
</feature>
<feature type="region of interest" description="Disordered" evidence="4">
    <location>
        <begin position="919"/>
        <end position="952"/>
    </location>
</feature>
<comment type="subcellular location">
    <subcellularLocation>
        <location evidence="1">Nucleus</location>
    </subcellularLocation>
</comment>
<dbReference type="Pfam" id="PF16755">
    <property type="entry name" value="Beta-prop_NUP159_NUP214"/>
    <property type="match status" value="1"/>
</dbReference>
<accession>A0ABM3FTU9</accession>
<dbReference type="InterPro" id="IPR039462">
    <property type="entry name" value="Nup159/Nup146_N"/>
</dbReference>
<keyword evidence="6" id="KW-1185">Reference proteome</keyword>
<dbReference type="InterPro" id="IPR015943">
    <property type="entry name" value="WD40/YVTN_repeat-like_dom_sf"/>
</dbReference>
<feature type="domain" description="Nucleoporin Nup159/Nup146 N-terminal" evidence="5">
    <location>
        <begin position="105"/>
        <end position="417"/>
    </location>
</feature>
<evidence type="ECO:0000256" key="3">
    <source>
        <dbReference type="ARBA" id="ARBA00023242"/>
    </source>
</evidence>
<evidence type="ECO:0000313" key="6">
    <source>
        <dbReference type="Proteomes" id="UP000829291"/>
    </source>
</evidence>
<name>A0ABM3FTU9_NEOLC</name>